<name>A0ABT3Z8M8_9HYPH</name>
<gene>
    <name evidence="2" type="ORF">OEG84_10505</name>
</gene>
<sequence length="64" mass="7032">MTKTTDFEALNGFPRHAITLTNWRTRPYCFWSFRHVAEMVRSARDQGSSPTQPAGACGQSGAAG</sequence>
<protein>
    <submittedName>
        <fullName evidence="2">Uncharacterized protein</fullName>
    </submittedName>
</protein>
<evidence type="ECO:0000313" key="3">
    <source>
        <dbReference type="Proteomes" id="UP001073227"/>
    </source>
</evidence>
<organism evidence="2 3">
    <name type="scientific">Hoeflea algicola</name>
    <dbReference type="NCBI Taxonomy" id="2983763"/>
    <lineage>
        <taxon>Bacteria</taxon>
        <taxon>Pseudomonadati</taxon>
        <taxon>Pseudomonadota</taxon>
        <taxon>Alphaproteobacteria</taxon>
        <taxon>Hyphomicrobiales</taxon>
        <taxon>Rhizobiaceae</taxon>
        <taxon>Hoeflea</taxon>
    </lineage>
</organism>
<reference evidence="2" key="1">
    <citation type="submission" date="2022-10" db="EMBL/GenBank/DDBJ databases">
        <title>Hoeflea sp. G2-23, isolated from marine algae.</title>
        <authorList>
            <person name="Kristyanto S."/>
            <person name="Kim J.M."/>
            <person name="Jeon C.O."/>
        </authorList>
    </citation>
    <scope>NUCLEOTIDE SEQUENCE</scope>
    <source>
        <strain evidence="2">G2-23</strain>
    </source>
</reference>
<evidence type="ECO:0000313" key="2">
    <source>
        <dbReference type="EMBL" id="MCY0148130.1"/>
    </source>
</evidence>
<feature type="region of interest" description="Disordered" evidence="1">
    <location>
        <begin position="42"/>
        <end position="64"/>
    </location>
</feature>
<dbReference type="EMBL" id="JAOVZR010000001">
    <property type="protein sequence ID" value="MCY0148130.1"/>
    <property type="molecule type" value="Genomic_DNA"/>
</dbReference>
<accession>A0ABT3Z8M8</accession>
<dbReference type="RefSeq" id="WP_267653713.1">
    <property type="nucleotide sequence ID" value="NZ_JAOVZR010000001.1"/>
</dbReference>
<dbReference type="Proteomes" id="UP001073227">
    <property type="component" value="Unassembled WGS sequence"/>
</dbReference>
<keyword evidence="3" id="KW-1185">Reference proteome</keyword>
<proteinExistence type="predicted"/>
<comment type="caution">
    <text evidence="2">The sequence shown here is derived from an EMBL/GenBank/DDBJ whole genome shotgun (WGS) entry which is preliminary data.</text>
</comment>
<evidence type="ECO:0000256" key="1">
    <source>
        <dbReference type="SAM" id="MobiDB-lite"/>
    </source>
</evidence>